<feature type="domain" description="MACPF-like" evidence="2">
    <location>
        <begin position="179"/>
        <end position="357"/>
    </location>
</feature>
<dbReference type="AlphaFoldDB" id="A0A433DLG3"/>
<comment type="caution">
    <text evidence="3">The sequence shown here is derived from an EMBL/GenBank/DDBJ whole genome shotgun (WGS) entry which is preliminary data.</text>
</comment>
<organism evidence="3 4">
    <name type="scientific">Jimgerdemannia flammicorona</name>
    <dbReference type="NCBI Taxonomy" id="994334"/>
    <lineage>
        <taxon>Eukaryota</taxon>
        <taxon>Fungi</taxon>
        <taxon>Fungi incertae sedis</taxon>
        <taxon>Mucoromycota</taxon>
        <taxon>Mucoromycotina</taxon>
        <taxon>Endogonomycetes</taxon>
        <taxon>Endogonales</taxon>
        <taxon>Endogonaceae</taxon>
        <taxon>Jimgerdemannia</taxon>
    </lineage>
</organism>
<protein>
    <recommendedName>
        <fullName evidence="2">MACPF-like domain-containing protein</fullName>
    </recommendedName>
</protein>
<dbReference type="InterPro" id="IPR054586">
    <property type="entry name" value="MACPF_1_fungal"/>
</dbReference>
<evidence type="ECO:0000259" key="2">
    <source>
        <dbReference type="Pfam" id="PF22693"/>
    </source>
</evidence>
<gene>
    <name evidence="3" type="ORF">BC936DRAFT_147495</name>
</gene>
<dbReference type="OrthoDB" id="2449940at2759"/>
<keyword evidence="4" id="KW-1185">Reference proteome</keyword>
<evidence type="ECO:0000313" key="3">
    <source>
        <dbReference type="EMBL" id="RUP51546.1"/>
    </source>
</evidence>
<evidence type="ECO:0000313" key="4">
    <source>
        <dbReference type="Proteomes" id="UP000268093"/>
    </source>
</evidence>
<evidence type="ECO:0000256" key="1">
    <source>
        <dbReference type="SAM" id="MobiDB-lite"/>
    </source>
</evidence>
<sequence>MSGRSTPSSGSRAKSTLTTTPRNALRTTKREAPVRPKVTHKSESAGSTESKVEITNLESSSSPTEKDSPTTLSDIDIQTTEFSTKAFERLRMGYGITVRGEPAINSAFKLNPASVPLFNGVQNRKSSDRIICQTKWTKAFVDNHMSIGAAQTCFHLVAAEAHDKSARSTVQESYESIKYQYQTKSIVKTNINFNKGNLKAENGFIYAIREALALKNVLEKQSKLDSVFEEFGYFMPCVITLGGKVVWWSEFVETTNANARSASEEVAASIKAKADLFNGVQVGVEAGVGNSKLREATSHAEHSYENVREEVIGGNTRLKASAWAKSVDDDPNCWDVIERFNVKPIWNLLDDDLRPEVEKVITASFKHNRLSIDKTYDIRNKCTKNFLSWRDVYYEQEKGAKDSQGGRIIITAPQLSAKANEEVKWKFVRSKIPDPEVDDLDKDFLRYGDVVYIQPSTESSSYLHASFSYNSPVSGREGQVSLRVITEETLLHHSDKWRIERSKPVFQDGHDSHIRNIDKQMRQNSYVQKSDEFRLCCLHNDDAYLASHDKTMANVKVVNKEKGRWRSAKPLQNIKDIGLAIKFREVILLQGKEMEKDDERADWVVVAD</sequence>
<feature type="compositionally biased region" description="Polar residues" evidence="1">
    <location>
        <begin position="56"/>
        <end position="73"/>
    </location>
</feature>
<dbReference type="EMBL" id="RBNI01000650">
    <property type="protein sequence ID" value="RUP51546.1"/>
    <property type="molecule type" value="Genomic_DNA"/>
</dbReference>
<feature type="compositionally biased region" description="Polar residues" evidence="1">
    <location>
        <begin position="1"/>
        <end position="26"/>
    </location>
</feature>
<dbReference type="Proteomes" id="UP000268093">
    <property type="component" value="Unassembled WGS sequence"/>
</dbReference>
<proteinExistence type="predicted"/>
<reference evidence="3 4" key="1">
    <citation type="journal article" date="2018" name="New Phytol.">
        <title>Phylogenomics of Endogonaceae and evolution of mycorrhizas within Mucoromycota.</title>
        <authorList>
            <person name="Chang Y."/>
            <person name="Desiro A."/>
            <person name="Na H."/>
            <person name="Sandor L."/>
            <person name="Lipzen A."/>
            <person name="Clum A."/>
            <person name="Barry K."/>
            <person name="Grigoriev I.V."/>
            <person name="Martin F.M."/>
            <person name="Stajich J.E."/>
            <person name="Smith M.E."/>
            <person name="Bonito G."/>
            <person name="Spatafora J.W."/>
        </authorList>
    </citation>
    <scope>NUCLEOTIDE SEQUENCE [LARGE SCALE GENOMIC DNA]</scope>
    <source>
        <strain evidence="3 4">GMNB39</strain>
    </source>
</reference>
<dbReference type="Pfam" id="PF22693">
    <property type="entry name" value="MACPF_1"/>
    <property type="match status" value="1"/>
</dbReference>
<feature type="region of interest" description="Disordered" evidence="1">
    <location>
        <begin position="1"/>
        <end position="73"/>
    </location>
</feature>
<accession>A0A433DLG3</accession>
<name>A0A433DLG3_9FUNG</name>